<proteinExistence type="predicted"/>
<dbReference type="STRING" id="1754191.A0A1Y1V7Y9"/>
<feature type="compositionally biased region" description="Basic and acidic residues" evidence="2">
    <location>
        <begin position="541"/>
        <end position="559"/>
    </location>
</feature>
<feature type="coiled-coil region" evidence="1">
    <location>
        <begin position="423"/>
        <end position="453"/>
    </location>
</feature>
<feature type="region of interest" description="Disordered" evidence="2">
    <location>
        <begin position="540"/>
        <end position="580"/>
    </location>
</feature>
<keyword evidence="1" id="KW-0175">Coiled coil</keyword>
<protein>
    <submittedName>
        <fullName evidence="3">Uncharacterized protein</fullName>
    </submittedName>
</protein>
<organism evidence="3 4">
    <name type="scientific">Piromyces finnis</name>
    <dbReference type="NCBI Taxonomy" id="1754191"/>
    <lineage>
        <taxon>Eukaryota</taxon>
        <taxon>Fungi</taxon>
        <taxon>Fungi incertae sedis</taxon>
        <taxon>Chytridiomycota</taxon>
        <taxon>Chytridiomycota incertae sedis</taxon>
        <taxon>Neocallimastigomycetes</taxon>
        <taxon>Neocallimastigales</taxon>
        <taxon>Neocallimastigaceae</taxon>
        <taxon>Piromyces</taxon>
    </lineage>
</organism>
<sequence length="622" mass="74407">MHEKLKVNIQKNGVENLNTNNNIKNLEIIKAYKNGELKNIKVNKNEVAIPSKNINFKTSINDKNYNINNNQYKNEKINTHNQNENSNYQLMKENKNNYEYSYSKIHTYHPVPYPHSSIIKNDIDNHHHHHHHHHHHQYRHNHHSNGMKRINEKHKKTIDFIDNLNAQFKFNIEPTTEKAPQKVKANMREDIQSNDKSNDTLENKDLNEKYQNDNIQKQQHHHHYHPYTYQCDYLNYSISDLNTKENRQKNKDIFDLSDIKEILEAQSNKLFKKNISFSIENEELRCPSNKPYHLKQRMENRQRKNNKNYEILANTNELMLEKDLNEREIQFYCLRVMEQKAQQKHSEIIKQRKEKMSNHNQHINNVRRQNILDRSKWRCERSQKMNCRQLKVEQNRRKIINGKKALYASFVDKAKNVVMDLKKRENMLKLKRLEDLNEKMNESEKRRQILMTTSKSKILDVSFSLYQQQQIEKIAALDIQRWWRKKYFGSILNKFIDLDISSDIAKSLSFEKLHEKLHSSEAMEISKDLLYRIFKSSPKKNSIDNKKQENDNSSEKDNNDNLSTKISNTNTKESSNKKTQINIKHYSEEKMFLSAFMIYGHSKTVISSIGDVEKVKKNMFLL</sequence>
<evidence type="ECO:0000313" key="4">
    <source>
        <dbReference type="Proteomes" id="UP000193719"/>
    </source>
</evidence>
<dbReference type="OrthoDB" id="276323at2759"/>
<dbReference type="AlphaFoldDB" id="A0A1Y1V7Y9"/>
<gene>
    <name evidence="3" type="ORF">BCR36DRAFT_397929</name>
</gene>
<comment type="caution">
    <text evidence="3">The sequence shown here is derived from an EMBL/GenBank/DDBJ whole genome shotgun (WGS) entry which is preliminary data.</text>
</comment>
<evidence type="ECO:0000256" key="2">
    <source>
        <dbReference type="SAM" id="MobiDB-lite"/>
    </source>
</evidence>
<reference evidence="3 4" key="1">
    <citation type="submission" date="2016-08" db="EMBL/GenBank/DDBJ databases">
        <title>Genomes of anaerobic fungi encode conserved fungal cellulosomes for biomass hydrolysis.</title>
        <authorList>
            <consortium name="DOE Joint Genome Institute"/>
            <person name="Haitjema C.H."/>
            <person name="Gilmore S.P."/>
            <person name="Henske J.K."/>
            <person name="Solomon K.V."/>
            <person name="De Groot R."/>
            <person name="Kuo A."/>
            <person name="Mondo S.J."/>
            <person name="Salamov A.A."/>
            <person name="Labutti K."/>
            <person name="Zhao Z."/>
            <person name="Chiniquy J."/>
            <person name="Barry K."/>
            <person name="Brewer H.M."/>
            <person name="Purvine S.O."/>
            <person name="Wright A.T."/>
            <person name="Boxma B."/>
            <person name="Van Alen T."/>
            <person name="Hackstein J.H."/>
            <person name="Baker S.E."/>
            <person name="Grigoriev I.V."/>
            <person name="O'Malley M.A."/>
        </authorList>
    </citation>
    <scope>NUCLEOTIDE SEQUENCE [LARGE SCALE GENOMIC DNA]</scope>
    <source>
        <strain evidence="4">finn</strain>
    </source>
</reference>
<evidence type="ECO:0000313" key="3">
    <source>
        <dbReference type="EMBL" id="ORX49349.1"/>
    </source>
</evidence>
<keyword evidence="4" id="KW-1185">Reference proteome</keyword>
<dbReference type="EMBL" id="MCFH01000024">
    <property type="protein sequence ID" value="ORX49349.1"/>
    <property type="molecule type" value="Genomic_DNA"/>
</dbReference>
<feature type="compositionally biased region" description="Polar residues" evidence="2">
    <location>
        <begin position="562"/>
        <end position="580"/>
    </location>
</feature>
<reference evidence="3 4" key="2">
    <citation type="submission" date="2016-08" db="EMBL/GenBank/DDBJ databases">
        <title>Pervasive Adenine N6-methylation of Active Genes in Fungi.</title>
        <authorList>
            <consortium name="DOE Joint Genome Institute"/>
            <person name="Mondo S.J."/>
            <person name="Dannebaum R.O."/>
            <person name="Kuo R.C."/>
            <person name="Labutti K."/>
            <person name="Haridas S."/>
            <person name="Kuo A."/>
            <person name="Salamov A."/>
            <person name="Ahrendt S.R."/>
            <person name="Lipzen A."/>
            <person name="Sullivan W."/>
            <person name="Andreopoulos W.B."/>
            <person name="Clum A."/>
            <person name="Lindquist E."/>
            <person name="Daum C."/>
            <person name="Ramamoorthy G.K."/>
            <person name="Gryganskyi A."/>
            <person name="Culley D."/>
            <person name="Magnuson J.K."/>
            <person name="James T.Y."/>
            <person name="O'Malley M.A."/>
            <person name="Stajich J.E."/>
            <person name="Spatafora J.W."/>
            <person name="Visel A."/>
            <person name="Grigoriev I.V."/>
        </authorList>
    </citation>
    <scope>NUCLEOTIDE SEQUENCE [LARGE SCALE GENOMIC DNA]</scope>
    <source>
        <strain evidence="4">finn</strain>
    </source>
</reference>
<name>A0A1Y1V7Y9_9FUNG</name>
<accession>A0A1Y1V7Y9</accession>
<dbReference type="Proteomes" id="UP000193719">
    <property type="component" value="Unassembled WGS sequence"/>
</dbReference>
<evidence type="ECO:0000256" key="1">
    <source>
        <dbReference type="SAM" id="Coils"/>
    </source>
</evidence>